<feature type="domain" description="CCHC-type" evidence="11">
    <location>
        <begin position="246"/>
        <end position="261"/>
    </location>
</feature>
<evidence type="ECO:0000313" key="13">
    <source>
        <dbReference type="Proteomes" id="UP001187471"/>
    </source>
</evidence>
<keyword evidence="4" id="KW-1133">Transmembrane helix</keyword>
<keyword evidence="7" id="KW-1208">Phospholipid metabolism</keyword>
<evidence type="ECO:0000256" key="8">
    <source>
        <dbReference type="PROSITE-ProRule" id="PRU00047"/>
    </source>
</evidence>
<dbReference type="GO" id="GO:0003881">
    <property type="term" value="F:CDP-diacylglycerol-inositol 3-phosphatidyltransferase activity"/>
    <property type="evidence" value="ECO:0007669"/>
    <property type="project" value="TreeGrafter"/>
</dbReference>
<proteinExistence type="inferred from homology"/>
<dbReference type="SUPFAM" id="SSF57756">
    <property type="entry name" value="Retrovirus zinc finger-like domains"/>
    <property type="match status" value="1"/>
</dbReference>
<keyword evidence="6" id="KW-0472">Membrane</keyword>
<dbReference type="InterPro" id="IPR048254">
    <property type="entry name" value="CDP_ALCOHOL_P_TRANSF_CS"/>
</dbReference>
<keyword evidence="8" id="KW-0479">Metal-binding</keyword>
<comment type="caution">
    <text evidence="12">The sequence shown here is derived from an EMBL/GenBank/DDBJ whole genome shotgun (WGS) entry which is preliminary data.</text>
</comment>
<dbReference type="GO" id="GO:0008270">
    <property type="term" value="F:zinc ion binding"/>
    <property type="evidence" value="ECO:0007669"/>
    <property type="project" value="UniProtKB-KW"/>
</dbReference>
<evidence type="ECO:0000313" key="12">
    <source>
        <dbReference type="EMBL" id="KAK2977774.1"/>
    </source>
</evidence>
<dbReference type="InterPro" id="IPR043130">
    <property type="entry name" value="CDP-OH_PTrfase_TM_dom"/>
</dbReference>
<keyword evidence="8" id="KW-0862">Zinc</keyword>
<evidence type="ECO:0000256" key="10">
    <source>
        <dbReference type="SAM" id="MobiDB-lite"/>
    </source>
</evidence>
<dbReference type="PANTHER" id="PTHR15362:SF4">
    <property type="entry name" value="CDP-DIACYLGLYCEROL--INOSITOL 3-PHOSPHATIDYLTRANSFERASE"/>
    <property type="match status" value="1"/>
</dbReference>
<dbReference type="InterPro" id="IPR036875">
    <property type="entry name" value="Znf_CCHC_sf"/>
</dbReference>
<dbReference type="Pfam" id="PF01066">
    <property type="entry name" value="CDP-OH_P_transf"/>
    <property type="match status" value="1"/>
</dbReference>
<evidence type="ECO:0000259" key="11">
    <source>
        <dbReference type="PROSITE" id="PS50158"/>
    </source>
</evidence>
<organism evidence="12 13">
    <name type="scientific">Escallonia rubra</name>
    <dbReference type="NCBI Taxonomy" id="112253"/>
    <lineage>
        <taxon>Eukaryota</taxon>
        <taxon>Viridiplantae</taxon>
        <taxon>Streptophyta</taxon>
        <taxon>Embryophyta</taxon>
        <taxon>Tracheophyta</taxon>
        <taxon>Spermatophyta</taxon>
        <taxon>Magnoliopsida</taxon>
        <taxon>eudicotyledons</taxon>
        <taxon>Gunneridae</taxon>
        <taxon>Pentapetalae</taxon>
        <taxon>asterids</taxon>
        <taxon>campanulids</taxon>
        <taxon>Escalloniales</taxon>
        <taxon>Escalloniaceae</taxon>
        <taxon>Escallonia</taxon>
    </lineage>
</organism>
<keyword evidence="5" id="KW-0443">Lipid metabolism</keyword>
<keyword evidence="2 9" id="KW-0808">Transferase</keyword>
<evidence type="ECO:0000256" key="7">
    <source>
        <dbReference type="ARBA" id="ARBA00023264"/>
    </source>
</evidence>
<name>A0AA88UAV6_9ASTE</name>
<evidence type="ECO:0000256" key="6">
    <source>
        <dbReference type="ARBA" id="ARBA00023136"/>
    </source>
</evidence>
<feature type="compositionally biased region" description="Polar residues" evidence="10">
    <location>
        <begin position="224"/>
        <end position="237"/>
    </location>
</feature>
<dbReference type="GO" id="GO:0005794">
    <property type="term" value="C:Golgi apparatus"/>
    <property type="evidence" value="ECO:0007669"/>
    <property type="project" value="TreeGrafter"/>
</dbReference>
<evidence type="ECO:0000256" key="3">
    <source>
        <dbReference type="ARBA" id="ARBA00022692"/>
    </source>
</evidence>
<feature type="region of interest" description="Disordered" evidence="10">
    <location>
        <begin position="213"/>
        <end position="241"/>
    </location>
</feature>
<dbReference type="GO" id="GO:0006661">
    <property type="term" value="P:phosphatidylinositol biosynthetic process"/>
    <property type="evidence" value="ECO:0007669"/>
    <property type="project" value="TreeGrafter"/>
</dbReference>
<keyword evidence="8" id="KW-0863">Zinc-finger</keyword>
<reference evidence="12" key="1">
    <citation type="submission" date="2022-12" db="EMBL/GenBank/DDBJ databases">
        <title>Draft genome assemblies for two species of Escallonia (Escalloniales).</title>
        <authorList>
            <person name="Chanderbali A."/>
            <person name="Dervinis C."/>
            <person name="Anghel I."/>
            <person name="Soltis D."/>
            <person name="Soltis P."/>
            <person name="Zapata F."/>
        </authorList>
    </citation>
    <scope>NUCLEOTIDE SEQUENCE</scope>
    <source>
        <strain evidence="12">UCBG92.1500</strain>
        <tissue evidence="12">Leaf</tissue>
    </source>
</reference>
<evidence type="ECO:0000256" key="2">
    <source>
        <dbReference type="ARBA" id="ARBA00022679"/>
    </source>
</evidence>
<dbReference type="GO" id="GO:0003676">
    <property type="term" value="F:nucleic acid binding"/>
    <property type="evidence" value="ECO:0007669"/>
    <property type="project" value="InterPro"/>
</dbReference>
<dbReference type="InterPro" id="IPR001878">
    <property type="entry name" value="Znf_CCHC"/>
</dbReference>
<feature type="region of interest" description="Disordered" evidence="10">
    <location>
        <begin position="159"/>
        <end position="200"/>
    </location>
</feature>
<gene>
    <name evidence="12" type="ORF">RJ640_028919</name>
</gene>
<dbReference type="AlphaFoldDB" id="A0AA88UAV6"/>
<sequence length="317" mass="35470">MFEFSFVCDALDGWFARKFNQVSTFGAVLDMVTDRISTACLLVILSQVYRPGLVFLSLLALDIASHWLQMYRMILAQPLSPVGLGKFSKVAGGIAAKVALAGESIDSCHVTSLGGTQTKQFGIKEEVGIMGSNYNLLDQYGSNLDRRFIGPAPTANDFNAGPSGFGSLPQPASRSSRAKDRVMEEGSTTTRPPLLKNDNYSCWKNRMRNFLRQDTHRDGKIRRNPTNQSHQRNNSDWNVKENPDACYECGRSGHIKKYCPQLKNKTTGSNNRDFKEKKFKSRKTLLTWDDPDESDKEGSEDEDVAQLCFMANEDNPK</sequence>
<dbReference type="InterPro" id="IPR000462">
    <property type="entry name" value="CDP-OH_P_trans"/>
</dbReference>
<dbReference type="Gene3D" id="1.20.120.1760">
    <property type="match status" value="1"/>
</dbReference>
<accession>A0AA88UAV6</accession>
<dbReference type="GO" id="GO:0016020">
    <property type="term" value="C:membrane"/>
    <property type="evidence" value="ECO:0007669"/>
    <property type="project" value="UniProtKB-SubCell"/>
</dbReference>
<dbReference type="PROSITE" id="PS50158">
    <property type="entry name" value="ZF_CCHC"/>
    <property type="match status" value="1"/>
</dbReference>
<comment type="subcellular location">
    <subcellularLocation>
        <location evidence="1">Membrane</location>
        <topology evidence="1">Multi-pass membrane protein</topology>
    </subcellularLocation>
</comment>
<dbReference type="SMART" id="SM00343">
    <property type="entry name" value="ZnF_C2HC"/>
    <property type="match status" value="1"/>
</dbReference>
<evidence type="ECO:0000256" key="4">
    <source>
        <dbReference type="ARBA" id="ARBA00022989"/>
    </source>
</evidence>
<dbReference type="PANTHER" id="PTHR15362">
    <property type="entry name" value="PHOSPHATIDYLINOSITOL SYNTHASE"/>
    <property type="match status" value="1"/>
</dbReference>
<feature type="non-terminal residue" evidence="12">
    <location>
        <position position="317"/>
    </location>
</feature>
<keyword evidence="13" id="KW-1185">Reference proteome</keyword>
<comment type="similarity">
    <text evidence="9">Belongs to the CDP-alcohol phosphatidyltransferase class-I family.</text>
</comment>
<evidence type="ECO:0000256" key="1">
    <source>
        <dbReference type="ARBA" id="ARBA00004141"/>
    </source>
</evidence>
<dbReference type="EMBL" id="JAVXUO010001952">
    <property type="protein sequence ID" value="KAK2977774.1"/>
    <property type="molecule type" value="Genomic_DNA"/>
</dbReference>
<protein>
    <recommendedName>
        <fullName evidence="11">CCHC-type domain-containing protein</fullName>
    </recommendedName>
</protein>
<dbReference type="PROSITE" id="PS00379">
    <property type="entry name" value="CDP_ALCOHOL_P_TRANSF"/>
    <property type="match status" value="1"/>
</dbReference>
<dbReference type="Proteomes" id="UP001187471">
    <property type="component" value="Unassembled WGS sequence"/>
</dbReference>
<evidence type="ECO:0000256" key="5">
    <source>
        <dbReference type="ARBA" id="ARBA00023098"/>
    </source>
</evidence>
<evidence type="ECO:0000256" key="9">
    <source>
        <dbReference type="RuleBase" id="RU003750"/>
    </source>
</evidence>
<dbReference type="Gene3D" id="4.10.60.10">
    <property type="entry name" value="Zinc finger, CCHC-type"/>
    <property type="match status" value="1"/>
</dbReference>
<keyword evidence="3" id="KW-0812">Transmembrane</keyword>